<keyword evidence="3" id="KW-1185">Reference proteome</keyword>
<feature type="region of interest" description="Disordered" evidence="1">
    <location>
        <begin position="42"/>
        <end position="67"/>
    </location>
</feature>
<evidence type="ECO:0000313" key="2">
    <source>
        <dbReference type="EMBL" id="CAI9744508.1"/>
    </source>
</evidence>
<dbReference type="Proteomes" id="UP001162480">
    <property type="component" value="Chromosome 30"/>
</dbReference>
<sequence length="67" mass="7625">MLQKKKKETTRGNVRRKKDGDILVVVSLPCIQWVPIARCSNVRTLSTKGRPDHRHRSPPGQNRPLLG</sequence>
<name>A0AA36C2D5_OCTVU</name>
<reference evidence="2" key="1">
    <citation type="submission" date="2023-08" db="EMBL/GenBank/DDBJ databases">
        <authorList>
            <person name="Alioto T."/>
            <person name="Alioto T."/>
            <person name="Gomez Garrido J."/>
        </authorList>
    </citation>
    <scope>NUCLEOTIDE SEQUENCE</scope>
</reference>
<dbReference type="EMBL" id="OX597843">
    <property type="protein sequence ID" value="CAI9744508.1"/>
    <property type="molecule type" value="Genomic_DNA"/>
</dbReference>
<gene>
    <name evidence="2" type="ORF">OCTVUL_1B023802</name>
</gene>
<proteinExistence type="predicted"/>
<dbReference type="AlphaFoldDB" id="A0AA36C2D5"/>
<accession>A0AA36C2D5</accession>
<protein>
    <submittedName>
        <fullName evidence="2">Uncharacterized protein</fullName>
    </submittedName>
</protein>
<organism evidence="2 3">
    <name type="scientific">Octopus vulgaris</name>
    <name type="common">Common octopus</name>
    <dbReference type="NCBI Taxonomy" id="6645"/>
    <lineage>
        <taxon>Eukaryota</taxon>
        <taxon>Metazoa</taxon>
        <taxon>Spiralia</taxon>
        <taxon>Lophotrochozoa</taxon>
        <taxon>Mollusca</taxon>
        <taxon>Cephalopoda</taxon>
        <taxon>Coleoidea</taxon>
        <taxon>Octopodiformes</taxon>
        <taxon>Octopoda</taxon>
        <taxon>Incirrata</taxon>
        <taxon>Octopodidae</taxon>
        <taxon>Octopus</taxon>
    </lineage>
</organism>
<evidence type="ECO:0000313" key="3">
    <source>
        <dbReference type="Proteomes" id="UP001162480"/>
    </source>
</evidence>
<evidence type="ECO:0000256" key="1">
    <source>
        <dbReference type="SAM" id="MobiDB-lite"/>
    </source>
</evidence>